<dbReference type="CDD" id="cd00114">
    <property type="entry name" value="LIGANc"/>
    <property type="match status" value="1"/>
</dbReference>
<name>E4KPN6_9LACT</name>
<evidence type="ECO:0000256" key="11">
    <source>
        <dbReference type="ARBA" id="ARBA00023204"/>
    </source>
</evidence>
<dbReference type="SMART" id="SM00532">
    <property type="entry name" value="LIGANc"/>
    <property type="match status" value="1"/>
</dbReference>
<dbReference type="Gene3D" id="6.20.10.30">
    <property type="match status" value="1"/>
</dbReference>
<dbReference type="HAMAP" id="MF_01588">
    <property type="entry name" value="DNA_ligase_A"/>
    <property type="match status" value="1"/>
</dbReference>
<feature type="binding site" evidence="15">
    <location>
        <position position="429"/>
    </location>
    <ligand>
        <name>Zn(2+)</name>
        <dbReference type="ChEBI" id="CHEBI:29105"/>
    </ligand>
</feature>
<comment type="catalytic activity">
    <reaction evidence="13 15 16">
        <text>NAD(+) + (deoxyribonucleotide)n-3'-hydroxyl + 5'-phospho-(deoxyribonucleotide)m = (deoxyribonucleotide)n+m + AMP + beta-nicotinamide D-nucleotide.</text>
        <dbReference type="EC" id="6.5.1.2"/>
    </reaction>
</comment>
<dbReference type="NCBIfam" id="TIGR00575">
    <property type="entry name" value="dnlj"/>
    <property type="match status" value="1"/>
</dbReference>
<evidence type="ECO:0000313" key="19">
    <source>
        <dbReference type="Proteomes" id="UP000005990"/>
    </source>
</evidence>
<dbReference type="InterPro" id="IPR036420">
    <property type="entry name" value="BRCT_dom_sf"/>
</dbReference>
<keyword evidence="7 15" id="KW-0227">DNA damage</keyword>
<dbReference type="GO" id="GO:0006281">
    <property type="term" value="P:DNA repair"/>
    <property type="evidence" value="ECO:0007669"/>
    <property type="project" value="UniProtKB-KW"/>
</dbReference>
<evidence type="ECO:0000256" key="4">
    <source>
        <dbReference type="ARBA" id="ARBA00022598"/>
    </source>
</evidence>
<dbReference type="FunFam" id="2.40.50.140:FF:000012">
    <property type="entry name" value="DNA ligase"/>
    <property type="match status" value="1"/>
</dbReference>
<evidence type="ECO:0000256" key="16">
    <source>
        <dbReference type="RuleBase" id="RU000618"/>
    </source>
</evidence>
<evidence type="ECO:0000256" key="1">
    <source>
        <dbReference type="ARBA" id="ARBA00004067"/>
    </source>
</evidence>
<evidence type="ECO:0000256" key="9">
    <source>
        <dbReference type="ARBA" id="ARBA00022842"/>
    </source>
</evidence>
<dbReference type="PIRSF" id="PIRSF001604">
    <property type="entry name" value="LigA"/>
    <property type="match status" value="1"/>
</dbReference>
<dbReference type="FunFam" id="1.10.150.20:FF:000007">
    <property type="entry name" value="DNA ligase"/>
    <property type="match status" value="1"/>
</dbReference>
<accession>E4KPN6</accession>
<dbReference type="SMART" id="SM00278">
    <property type="entry name" value="HhH1"/>
    <property type="match status" value="3"/>
</dbReference>
<feature type="binding site" evidence="15">
    <location>
        <position position="409"/>
    </location>
    <ligand>
        <name>Zn(2+)</name>
        <dbReference type="ChEBI" id="CHEBI:29105"/>
    </ligand>
</feature>
<sequence>MKEIKEMTLDDYQDLKEQLNQLAYAYYVLDKPQAEDAVYDQMYRQLENLEKIHPDWLSPDSPTQRIGDQVLAGFEKVTHLEPLYSLANAFSEEEVVAFIDRVQNQVSGPLTFMCECKIDGLSISLRYEDGLFVQGATRGDGRVGENITSNLRTIKALPLRLQKPVSGEFRGEAYMPKAVFQKLNESRDLAGLAPFANPRNAAAGGLRQINPKEAAKRQLNIFMYGAVYNEDYQIDSQAQLFDFLQELGLRTNPLRRLCHNKEEIMAYIQEVGQKRADLPYEIDGVVIKVNQVAQQSSLGYTVKAPRWAIAYKFKAQVEATRLKEVEWTVGRTGVVTPTAVMDPVFLAGTTVQRASLHNIDLIKALDVRIGDQVVIHKAGDIIPEIIEVNLDQRPADSTPLVIPETCPVCYHPLEREAGEVALRCLNPLCPAQRLAQISHFGSRGAMNISGLGEKVVAALLDHDMIQNVADLYHLTLADLLKLPNTKEKSAQKLLQAIEASKTNSLERLLFGFGIRHVGAKAARLVAQKFDTIEALSQASEEEITNIDGIGTIIAKSLVDFLQDEASHALIQDLTNMGVNMTYTGPKVNQTSLDNDFWLDKTVVLTGTMASYSRSQAKEILQGLGAKVIGSVSKNTDYLVAGQDAGSKLSKAEQLGVTILDESEFLAQINEESE</sequence>
<evidence type="ECO:0000256" key="8">
    <source>
        <dbReference type="ARBA" id="ARBA00022833"/>
    </source>
</evidence>
<dbReference type="RefSeq" id="WP_006418197.1">
    <property type="nucleotide sequence ID" value="NZ_AENN01000015.1"/>
</dbReference>
<dbReference type="NCBIfam" id="NF005932">
    <property type="entry name" value="PRK07956.1"/>
    <property type="match status" value="1"/>
</dbReference>
<feature type="binding site" evidence="15">
    <location>
        <begin position="85"/>
        <end position="86"/>
    </location>
    <ligand>
        <name>NAD(+)</name>
        <dbReference type="ChEBI" id="CHEBI:57540"/>
    </ligand>
</feature>
<feature type="binding site" evidence="15">
    <location>
        <position position="115"/>
    </location>
    <ligand>
        <name>NAD(+)</name>
        <dbReference type="ChEBI" id="CHEBI:57540"/>
    </ligand>
</feature>
<dbReference type="Gene3D" id="2.40.50.140">
    <property type="entry name" value="Nucleic acid-binding proteins"/>
    <property type="match status" value="1"/>
</dbReference>
<dbReference type="FunFam" id="3.30.470.30:FF:000001">
    <property type="entry name" value="DNA ligase"/>
    <property type="match status" value="1"/>
</dbReference>
<dbReference type="GO" id="GO:0046872">
    <property type="term" value="F:metal ion binding"/>
    <property type="evidence" value="ECO:0007669"/>
    <property type="project" value="UniProtKB-KW"/>
</dbReference>
<feature type="binding site" evidence="15">
    <location>
        <begin position="36"/>
        <end position="40"/>
    </location>
    <ligand>
        <name>NAD(+)</name>
        <dbReference type="ChEBI" id="CHEBI:57540"/>
    </ligand>
</feature>
<dbReference type="InterPro" id="IPR041663">
    <property type="entry name" value="DisA/LigA_HHH"/>
</dbReference>
<evidence type="ECO:0000256" key="6">
    <source>
        <dbReference type="ARBA" id="ARBA00022723"/>
    </source>
</evidence>
<evidence type="ECO:0000256" key="2">
    <source>
        <dbReference type="ARBA" id="ARBA00012722"/>
    </source>
</evidence>
<protein>
    <recommendedName>
        <fullName evidence="3 15">DNA ligase</fullName>
        <ecNumber evidence="2 15">6.5.1.2</ecNumber>
    </recommendedName>
    <alternativeName>
        <fullName evidence="15">Polydeoxyribonucleotide synthase [NAD(+)]</fullName>
    </alternativeName>
</protein>
<evidence type="ECO:0000256" key="3">
    <source>
        <dbReference type="ARBA" id="ARBA00013308"/>
    </source>
</evidence>
<dbReference type="CDD" id="cd17748">
    <property type="entry name" value="BRCT_DNA_ligase_like"/>
    <property type="match status" value="1"/>
</dbReference>
<gene>
    <name evidence="15 18" type="primary">ligA</name>
    <name evidence="18" type="ORF">HMPREF9257_1524</name>
</gene>
<reference evidence="18 19" key="1">
    <citation type="submission" date="2010-10" db="EMBL/GenBank/DDBJ databases">
        <authorList>
            <person name="Durkin A.S."/>
            <person name="Madupu R."/>
            <person name="Torralba M."/>
            <person name="Gillis M."/>
            <person name="Methe B."/>
            <person name="Sutton G."/>
            <person name="Nelson K.E."/>
        </authorList>
    </citation>
    <scope>NUCLEOTIDE SEQUENCE [LARGE SCALE GENOMIC DNA]</scope>
    <source>
        <strain evidence="18 19">ACS-139-V-Col8</strain>
    </source>
</reference>
<dbReference type="SUPFAM" id="SSF56091">
    <property type="entry name" value="DNA ligase/mRNA capping enzyme, catalytic domain"/>
    <property type="match status" value="1"/>
</dbReference>
<evidence type="ECO:0000256" key="13">
    <source>
        <dbReference type="ARBA" id="ARBA00034005"/>
    </source>
</evidence>
<dbReference type="Pfam" id="PF00533">
    <property type="entry name" value="BRCT"/>
    <property type="match status" value="1"/>
</dbReference>
<dbReference type="InterPro" id="IPR018239">
    <property type="entry name" value="DNA_ligase_AS"/>
</dbReference>
<dbReference type="SUPFAM" id="SSF50249">
    <property type="entry name" value="Nucleic acid-binding proteins"/>
    <property type="match status" value="1"/>
</dbReference>
<dbReference type="Gene3D" id="1.10.287.610">
    <property type="entry name" value="Helix hairpin bin"/>
    <property type="match status" value="1"/>
</dbReference>
<dbReference type="Pfam" id="PF03120">
    <property type="entry name" value="OB_DNA_ligase"/>
    <property type="match status" value="1"/>
</dbReference>
<dbReference type="STRING" id="908337.HMPREF9257_1524"/>
<dbReference type="InterPro" id="IPR012340">
    <property type="entry name" value="NA-bd_OB-fold"/>
</dbReference>
<dbReference type="InterPro" id="IPR004149">
    <property type="entry name" value="Znf_DNAligase_C4"/>
</dbReference>
<dbReference type="eggNOG" id="COG0272">
    <property type="taxonomic scope" value="Bacteria"/>
</dbReference>
<comment type="cofactor">
    <cofactor evidence="15">
        <name>Mg(2+)</name>
        <dbReference type="ChEBI" id="CHEBI:18420"/>
    </cofactor>
    <cofactor evidence="15">
        <name>Mn(2+)</name>
        <dbReference type="ChEBI" id="CHEBI:29035"/>
    </cofactor>
</comment>
<feature type="active site" description="N6-AMP-lysine intermediate" evidence="15">
    <location>
        <position position="117"/>
    </location>
</feature>
<comment type="function">
    <text evidence="1 15">DNA ligase that catalyzes the formation of phosphodiester linkages between 5'-phosphoryl and 3'-hydroxyl groups in double-stranded DNA using NAD as a coenzyme and as the energy source for the reaction. It is essential for DNA replication and repair of damaged DNA.</text>
</comment>
<dbReference type="Gene3D" id="3.30.470.30">
    <property type="entry name" value="DNA ligase/mRNA capping enzyme"/>
    <property type="match status" value="1"/>
</dbReference>
<dbReference type="InterPro" id="IPR013840">
    <property type="entry name" value="DNAligase_N"/>
</dbReference>
<dbReference type="Pfam" id="PF12826">
    <property type="entry name" value="HHH_2"/>
    <property type="match status" value="1"/>
</dbReference>
<dbReference type="Proteomes" id="UP000005990">
    <property type="component" value="Unassembled WGS sequence"/>
</dbReference>
<dbReference type="InterPro" id="IPR033136">
    <property type="entry name" value="DNA_ligase_CS"/>
</dbReference>
<keyword evidence="5 15" id="KW-0235">DNA replication</keyword>
<evidence type="ECO:0000256" key="15">
    <source>
        <dbReference type="HAMAP-Rule" id="MF_01588"/>
    </source>
</evidence>
<proteinExistence type="inferred from homology"/>
<evidence type="ECO:0000256" key="10">
    <source>
        <dbReference type="ARBA" id="ARBA00023027"/>
    </source>
</evidence>
<dbReference type="PROSITE" id="PS01056">
    <property type="entry name" value="DNA_LIGASE_N2"/>
    <property type="match status" value="1"/>
</dbReference>
<evidence type="ECO:0000313" key="18">
    <source>
        <dbReference type="EMBL" id="EFR30994.1"/>
    </source>
</evidence>
<keyword evidence="8 15" id="KW-0862">Zinc</keyword>
<feature type="binding site" evidence="15">
    <location>
        <position position="424"/>
    </location>
    <ligand>
        <name>Zn(2+)</name>
        <dbReference type="ChEBI" id="CHEBI:29105"/>
    </ligand>
</feature>
<feature type="domain" description="BRCT" evidence="17">
    <location>
        <begin position="601"/>
        <end position="673"/>
    </location>
</feature>
<dbReference type="PROSITE" id="PS50172">
    <property type="entry name" value="BRCT"/>
    <property type="match status" value="1"/>
</dbReference>
<dbReference type="FunFam" id="1.10.150.20:FF:000006">
    <property type="entry name" value="DNA ligase"/>
    <property type="match status" value="1"/>
</dbReference>
<dbReference type="AlphaFoldDB" id="E4KPN6"/>
<dbReference type="PANTHER" id="PTHR23389">
    <property type="entry name" value="CHROMOSOME TRANSMISSION FIDELITY FACTOR 18"/>
    <property type="match status" value="1"/>
</dbReference>
<evidence type="ECO:0000256" key="12">
    <source>
        <dbReference type="ARBA" id="ARBA00023211"/>
    </source>
</evidence>
<dbReference type="PROSITE" id="PS01055">
    <property type="entry name" value="DNA_LIGASE_N1"/>
    <property type="match status" value="1"/>
</dbReference>
<dbReference type="Gene3D" id="1.10.150.20">
    <property type="entry name" value="5' to 3' exonuclease, C-terminal subdomain"/>
    <property type="match status" value="2"/>
</dbReference>
<dbReference type="SMART" id="SM00292">
    <property type="entry name" value="BRCT"/>
    <property type="match status" value="1"/>
</dbReference>
<keyword evidence="19" id="KW-1185">Reference proteome</keyword>
<comment type="caution">
    <text evidence="18">The sequence shown here is derived from an EMBL/GenBank/DDBJ whole genome shotgun (WGS) entry which is preliminary data.</text>
</comment>
<comment type="similarity">
    <text evidence="14 15">Belongs to the NAD-dependent DNA ligase family. LigA subfamily.</text>
</comment>
<dbReference type="Pfam" id="PF03119">
    <property type="entry name" value="DNA_ligase_ZBD"/>
    <property type="match status" value="1"/>
</dbReference>
<dbReference type="EC" id="6.5.1.2" evidence="2 15"/>
<dbReference type="PANTHER" id="PTHR23389:SF9">
    <property type="entry name" value="DNA LIGASE"/>
    <property type="match status" value="1"/>
</dbReference>
<dbReference type="Pfam" id="PF01653">
    <property type="entry name" value="DNA_ligase_aden"/>
    <property type="match status" value="1"/>
</dbReference>
<dbReference type="GO" id="GO:0006260">
    <property type="term" value="P:DNA replication"/>
    <property type="evidence" value="ECO:0007669"/>
    <property type="project" value="UniProtKB-KW"/>
</dbReference>
<dbReference type="InterPro" id="IPR010994">
    <property type="entry name" value="RuvA_2-like"/>
</dbReference>
<evidence type="ECO:0000256" key="7">
    <source>
        <dbReference type="ARBA" id="ARBA00022763"/>
    </source>
</evidence>
<dbReference type="GO" id="GO:0005829">
    <property type="term" value="C:cytosol"/>
    <property type="evidence" value="ECO:0007669"/>
    <property type="project" value="TreeGrafter"/>
</dbReference>
<dbReference type="InterPro" id="IPR013839">
    <property type="entry name" value="DNAligase_adenylation"/>
</dbReference>
<dbReference type="GO" id="GO:0003677">
    <property type="term" value="F:DNA binding"/>
    <property type="evidence" value="ECO:0007669"/>
    <property type="project" value="InterPro"/>
</dbReference>
<keyword evidence="4 15" id="KW-0436">Ligase</keyword>
<feature type="binding site" evidence="15">
    <location>
        <position position="406"/>
    </location>
    <ligand>
        <name>Zn(2+)</name>
        <dbReference type="ChEBI" id="CHEBI:29105"/>
    </ligand>
</feature>
<keyword evidence="11 15" id="KW-0234">DNA repair</keyword>
<dbReference type="InterPro" id="IPR001679">
    <property type="entry name" value="DNA_ligase"/>
</dbReference>
<dbReference type="Pfam" id="PF14520">
    <property type="entry name" value="HHH_5"/>
    <property type="match status" value="1"/>
</dbReference>
<dbReference type="InterPro" id="IPR001357">
    <property type="entry name" value="BRCT_dom"/>
</dbReference>
<feature type="binding site" evidence="15">
    <location>
        <position position="288"/>
    </location>
    <ligand>
        <name>NAD(+)</name>
        <dbReference type="ChEBI" id="CHEBI:57540"/>
    </ligand>
</feature>
<evidence type="ECO:0000256" key="14">
    <source>
        <dbReference type="ARBA" id="ARBA00060881"/>
    </source>
</evidence>
<keyword evidence="6 15" id="KW-0479">Metal-binding</keyword>
<dbReference type="SUPFAM" id="SSF47781">
    <property type="entry name" value="RuvA domain 2-like"/>
    <property type="match status" value="1"/>
</dbReference>
<organism evidence="18 19">
    <name type="scientific">Eremococcus coleocola ACS-139-V-Col8</name>
    <dbReference type="NCBI Taxonomy" id="908337"/>
    <lineage>
        <taxon>Bacteria</taxon>
        <taxon>Bacillati</taxon>
        <taxon>Bacillota</taxon>
        <taxon>Bacilli</taxon>
        <taxon>Lactobacillales</taxon>
        <taxon>Aerococcaceae</taxon>
        <taxon>Eremococcus</taxon>
    </lineage>
</organism>
<feature type="binding site" evidence="15">
    <location>
        <position position="312"/>
    </location>
    <ligand>
        <name>NAD(+)</name>
        <dbReference type="ChEBI" id="CHEBI:57540"/>
    </ligand>
</feature>
<dbReference type="InterPro" id="IPR004150">
    <property type="entry name" value="NAD_DNA_ligase_OB"/>
</dbReference>
<evidence type="ECO:0000256" key="5">
    <source>
        <dbReference type="ARBA" id="ARBA00022705"/>
    </source>
</evidence>
<keyword evidence="12 15" id="KW-0464">Manganese</keyword>
<dbReference type="GO" id="GO:0003911">
    <property type="term" value="F:DNA ligase (NAD+) activity"/>
    <property type="evidence" value="ECO:0007669"/>
    <property type="project" value="UniProtKB-UniRule"/>
</dbReference>
<evidence type="ECO:0000259" key="17">
    <source>
        <dbReference type="PROSITE" id="PS50172"/>
    </source>
</evidence>
<feature type="binding site" evidence="15">
    <location>
        <position position="172"/>
    </location>
    <ligand>
        <name>NAD(+)</name>
        <dbReference type="ChEBI" id="CHEBI:57540"/>
    </ligand>
</feature>
<keyword evidence="9 15" id="KW-0460">Magnesium</keyword>
<keyword evidence="10 15" id="KW-0520">NAD</keyword>
<dbReference type="Gene3D" id="3.40.50.10190">
    <property type="entry name" value="BRCT domain"/>
    <property type="match status" value="1"/>
</dbReference>
<dbReference type="InterPro" id="IPR003583">
    <property type="entry name" value="Hlx-hairpin-Hlx_DNA-bd_motif"/>
</dbReference>
<dbReference type="EMBL" id="AENN01000015">
    <property type="protein sequence ID" value="EFR30994.1"/>
    <property type="molecule type" value="Genomic_DNA"/>
</dbReference>
<feature type="binding site" evidence="15">
    <location>
        <position position="138"/>
    </location>
    <ligand>
        <name>NAD(+)</name>
        <dbReference type="ChEBI" id="CHEBI:57540"/>
    </ligand>
</feature>
<dbReference type="SUPFAM" id="SSF52113">
    <property type="entry name" value="BRCT domain"/>
    <property type="match status" value="1"/>
</dbReference>